<dbReference type="AlphaFoldDB" id="A0A3B4FCR3"/>
<protein>
    <submittedName>
        <fullName evidence="1">Uncharacterized protein</fullName>
    </submittedName>
</protein>
<dbReference type="STRING" id="303518.ENSPNYP00000008272"/>
<dbReference type="Ensembl" id="ENSPNYT00000008473.1">
    <property type="protein sequence ID" value="ENSPNYP00000008272.1"/>
    <property type="gene ID" value="ENSPNYG00000006340.1"/>
</dbReference>
<evidence type="ECO:0000313" key="1">
    <source>
        <dbReference type="Ensembl" id="ENSPNYP00000008272.1"/>
    </source>
</evidence>
<proteinExistence type="predicted"/>
<dbReference type="GeneTree" id="ENSGT01050000245948"/>
<reference evidence="1" key="1">
    <citation type="submission" date="2023-09" db="UniProtKB">
        <authorList>
            <consortium name="Ensembl"/>
        </authorList>
    </citation>
    <scope>IDENTIFICATION</scope>
</reference>
<sequence length="148" mass="16572">IKLNLGEKILKIFIVQFHVISEILNSTLLEKLGIMHSWEICREFQILETFSNRLSVVFSRTLASAGKELKDNFLKALAEREEANRSGKMTVSTLLQHSNCYVMGFPSNISAIPLGWEQNPYCVKLSGNALPSSFLNTMRPGCLPVSDP</sequence>
<organism evidence="1">
    <name type="scientific">Pundamilia nyererei</name>
    <dbReference type="NCBI Taxonomy" id="303518"/>
    <lineage>
        <taxon>Eukaryota</taxon>
        <taxon>Metazoa</taxon>
        <taxon>Chordata</taxon>
        <taxon>Craniata</taxon>
        <taxon>Vertebrata</taxon>
        <taxon>Euteleostomi</taxon>
        <taxon>Actinopterygii</taxon>
        <taxon>Neopterygii</taxon>
        <taxon>Teleostei</taxon>
        <taxon>Neoteleostei</taxon>
        <taxon>Acanthomorphata</taxon>
        <taxon>Ovalentaria</taxon>
        <taxon>Cichlomorphae</taxon>
        <taxon>Cichliformes</taxon>
        <taxon>Cichlidae</taxon>
        <taxon>African cichlids</taxon>
        <taxon>Pseudocrenilabrinae</taxon>
        <taxon>Haplochromini</taxon>
        <taxon>Pundamilia</taxon>
    </lineage>
</organism>
<accession>A0A3B4FCR3</accession>
<name>A0A3B4FCR3_9CICH</name>